<protein>
    <submittedName>
        <fullName evidence="1">Uncharacterized protein</fullName>
    </submittedName>
</protein>
<dbReference type="EMBL" id="CP111026">
    <property type="protein sequence ID" value="WAR27761.1"/>
    <property type="molecule type" value="Genomic_DNA"/>
</dbReference>
<keyword evidence="2" id="KW-1185">Reference proteome</keyword>
<sequence>MINADIFIKLQRFTPELIYSWNNTTSVDIFLIWNAICEVSITKIKLSNAILCLSVFRATKPPATGSESLQQRPLNSIESWKIPSL</sequence>
<evidence type="ECO:0000313" key="1">
    <source>
        <dbReference type="EMBL" id="WAR27761.1"/>
    </source>
</evidence>
<evidence type="ECO:0000313" key="2">
    <source>
        <dbReference type="Proteomes" id="UP001164746"/>
    </source>
</evidence>
<gene>
    <name evidence="1" type="ORF">MAR_013465</name>
</gene>
<dbReference type="Proteomes" id="UP001164746">
    <property type="component" value="Chromosome 15"/>
</dbReference>
<reference evidence="1" key="1">
    <citation type="submission" date="2022-11" db="EMBL/GenBank/DDBJ databases">
        <title>Centuries of genome instability and evolution in soft-shell clam transmissible cancer (bioRxiv).</title>
        <authorList>
            <person name="Hart S.F.M."/>
            <person name="Yonemitsu M.A."/>
            <person name="Giersch R.M."/>
            <person name="Beal B.F."/>
            <person name="Arriagada G."/>
            <person name="Davis B.W."/>
            <person name="Ostrander E.A."/>
            <person name="Goff S.P."/>
            <person name="Metzger M.J."/>
        </authorList>
    </citation>
    <scope>NUCLEOTIDE SEQUENCE</scope>
    <source>
        <strain evidence="1">MELC-2E11</strain>
        <tissue evidence="1">Siphon/mantle</tissue>
    </source>
</reference>
<accession>A0ABY7G941</accession>
<name>A0ABY7G941_MYAAR</name>
<proteinExistence type="predicted"/>
<organism evidence="1 2">
    <name type="scientific">Mya arenaria</name>
    <name type="common">Soft-shell clam</name>
    <dbReference type="NCBI Taxonomy" id="6604"/>
    <lineage>
        <taxon>Eukaryota</taxon>
        <taxon>Metazoa</taxon>
        <taxon>Spiralia</taxon>
        <taxon>Lophotrochozoa</taxon>
        <taxon>Mollusca</taxon>
        <taxon>Bivalvia</taxon>
        <taxon>Autobranchia</taxon>
        <taxon>Heteroconchia</taxon>
        <taxon>Euheterodonta</taxon>
        <taxon>Imparidentia</taxon>
        <taxon>Neoheterodontei</taxon>
        <taxon>Myida</taxon>
        <taxon>Myoidea</taxon>
        <taxon>Myidae</taxon>
        <taxon>Mya</taxon>
    </lineage>
</organism>